<evidence type="ECO:0000256" key="1">
    <source>
        <dbReference type="ARBA" id="ARBA00004123"/>
    </source>
</evidence>
<dbReference type="Proteomes" id="UP001457282">
    <property type="component" value="Unassembled WGS sequence"/>
</dbReference>
<keyword evidence="9" id="KW-1185">Reference proteome</keyword>
<evidence type="ECO:0000256" key="4">
    <source>
        <dbReference type="ARBA" id="ARBA00023163"/>
    </source>
</evidence>
<evidence type="ECO:0000313" key="9">
    <source>
        <dbReference type="Proteomes" id="UP001457282"/>
    </source>
</evidence>
<feature type="region of interest" description="Disordered" evidence="6">
    <location>
        <begin position="359"/>
        <end position="381"/>
    </location>
</feature>
<dbReference type="PANTHER" id="PTHR31989">
    <property type="entry name" value="NAC DOMAIN-CONTAINING PROTEIN 82-RELATED"/>
    <property type="match status" value="1"/>
</dbReference>
<feature type="compositionally biased region" description="Polar residues" evidence="6">
    <location>
        <begin position="359"/>
        <end position="370"/>
    </location>
</feature>
<dbReference type="InterPro" id="IPR036093">
    <property type="entry name" value="NAC_dom_sf"/>
</dbReference>
<feature type="domain" description="NAC" evidence="7">
    <location>
        <begin position="8"/>
        <end position="166"/>
    </location>
</feature>
<keyword evidence="3" id="KW-0238">DNA-binding</keyword>
<evidence type="ECO:0000313" key="8">
    <source>
        <dbReference type="EMBL" id="KAK9910061.1"/>
    </source>
</evidence>
<evidence type="ECO:0000256" key="3">
    <source>
        <dbReference type="ARBA" id="ARBA00023125"/>
    </source>
</evidence>
<keyword evidence="4" id="KW-0804">Transcription</keyword>
<keyword evidence="2" id="KW-0805">Transcription regulation</keyword>
<dbReference type="SUPFAM" id="SSF101941">
    <property type="entry name" value="NAC domain"/>
    <property type="match status" value="1"/>
</dbReference>
<evidence type="ECO:0000256" key="5">
    <source>
        <dbReference type="ARBA" id="ARBA00023242"/>
    </source>
</evidence>
<reference evidence="8 9" key="1">
    <citation type="journal article" date="2023" name="G3 (Bethesda)">
        <title>A chromosome-length genome assembly and annotation of blackberry (Rubus argutus, cv. 'Hillquist').</title>
        <authorList>
            <person name="Bruna T."/>
            <person name="Aryal R."/>
            <person name="Dudchenko O."/>
            <person name="Sargent D.J."/>
            <person name="Mead D."/>
            <person name="Buti M."/>
            <person name="Cavallini A."/>
            <person name="Hytonen T."/>
            <person name="Andres J."/>
            <person name="Pham M."/>
            <person name="Weisz D."/>
            <person name="Mascagni F."/>
            <person name="Usai G."/>
            <person name="Natali L."/>
            <person name="Bassil N."/>
            <person name="Fernandez G.E."/>
            <person name="Lomsadze A."/>
            <person name="Armour M."/>
            <person name="Olukolu B."/>
            <person name="Poorten T."/>
            <person name="Britton C."/>
            <person name="Davik J."/>
            <person name="Ashrafi H."/>
            <person name="Aiden E.L."/>
            <person name="Borodovsky M."/>
            <person name="Worthington M."/>
        </authorList>
    </citation>
    <scope>NUCLEOTIDE SEQUENCE [LARGE SCALE GENOMIC DNA]</scope>
    <source>
        <strain evidence="8">PI 553951</strain>
    </source>
</reference>
<feature type="region of interest" description="Disordered" evidence="6">
    <location>
        <begin position="255"/>
        <end position="337"/>
    </location>
</feature>
<dbReference type="AlphaFoldDB" id="A0AAW1VSM7"/>
<sequence>MSSSRITIPEGFRFHPSEEELLRDYLETQNQGTDSQINDIIPVIDVCNHEPRHLPALVFTRAEFLHNECYYSYTQWYFFSPLHYKYSNSTRSNRTTEQGYWKITGKDRAIRARGSKAEIGRKRTLTFYLRCGETKPKKTDWVIHEYYHTAKGNQIGDFVLCCLKNKSDKFDHDKDAPFFDGGEPGSGSSSMASNVEYQITEAQENLASKDDEAEPCSGSNHIIASDFEIQSTSNGMNTEAEEFQADKELREAVQIPNDNEDAFNNSLQTAGSRRIDKNELSNSVEGHPDSCNPSDSDMSDESLAKPENLISHFPQPQPPQTHQLPQQHPPKDYCSSALQSPISTELENASHGTNVSLVSNTESNSDNQAANEIPEGNSPPGANLELVFHPFQQQDFDFSLPPINGGPRYFSHINNSIGWDEVIFSPRDINSSLAYFSTIIGGGSGVGSDSNTEVVPESVNGYSALAIPP</sequence>
<dbReference type="EMBL" id="JBEDUW010000007">
    <property type="protein sequence ID" value="KAK9910061.1"/>
    <property type="molecule type" value="Genomic_DNA"/>
</dbReference>
<dbReference type="PROSITE" id="PS51005">
    <property type="entry name" value="NAC"/>
    <property type="match status" value="1"/>
</dbReference>
<dbReference type="Pfam" id="PF02365">
    <property type="entry name" value="NAM"/>
    <property type="match status" value="1"/>
</dbReference>
<dbReference type="GO" id="GO:0003677">
    <property type="term" value="F:DNA binding"/>
    <property type="evidence" value="ECO:0007669"/>
    <property type="project" value="UniProtKB-KW"/>
</dbReference>
<keyword evidence="5" id="KW-0539">Nucleus</keyword>
<comment type="subcellular location">
    <subcellularLocation>
        <location evidence="1">Nucleus</location>
    </subcellularLocation>
</comment>
<comment type="caution">
    <text evidence="8">The sequence shown here is derived from an EMBL/GenBank/DDBJ whole genome shotgun (WGS) entry which is preliminary data.</text>
</comment>
<feature type="compositionally biased region" description="Polar residues" evidence="6">
    <location>
        <begin position="262"/>
        <end position="271"/>
    </location>
</feature>
<dbReference type="GO" id="GO:0005634">
    <property type="term" value="C:nucleus"/>
    <property type="evidence" value="ECO:0007669"/>
    <property type="project" value="UniProtKB-SubCell"/>
</dbReference>
<evidence type="ECO:0000256" key="6">
    <source>
        <dbReference type="SAM" id="MobiDB-lite"/>
    </source>
</evidence>
<dbReference type="InterPro" id="IPR003441">
    <property type="entry name" value="NAC-dom"/>
</dbReference>
<organism evidence="8 9">
    <name type="scientific">Rubus argutus</name>
    <name type="common">Southern blackberry</name>
    <dbReference type="NCBI Taxonomy" id="59490"/>
    <lineage>
        <taxon>Eukaryota</taxon>
        <taxon>Viridiplantae</taxon>
        <taxon>Streptophyta</taxon>
        <taxon>Embryophyta</taxon>
        <taxon>Tracheophyta</taxon>
        <taxon>Spermatophyta</taxon>
        <taxon>Magnoliopsida</taxon>
        <taxon>eudicotyledons</taxon>
        <taxon>Gunneridae</taxon>
        <taxon>Pentapetalae</taxon>
        <taxon>rosids</taxon>
        <taxon>fabids</taxon>
        <taxon>Rosales</taxon>
        <taxon>Rosaceae</taxon>
        <taxon>Rosoideae</taxon>
        <taxon>Rosoideae incertae sedis</taxon>
        <taxon>Rubus</taxon>
    </lineage>
</organism>
<gene>
    <name evidence="8" type="ORF">M0R45_034036</name>
</gene>
<dbReference type="GO" id="GO:0006355">
    <property type="term" value="P:regulation of DNA-templated transcription"/>
    <property type="evidence" value="ECO:0007669"/>
    <property type="project" value="InterPro"/>
</dbReference>
<protein>
    <recommendedName>
        <fullName evidence="7">NAC domain-containing protein</fullName>
    </recommendedName>
</protein>
<accession>A0AAW1VSM7</accession>
<feature type="region of interest" description="Disordered" evidence="6">
    <location>
        <begin position="173"/>
        <end position="192"/>
    </location>
</feature>
<name>A0AAW1VSM7_RUBAR</name>
<evidence type="ECO:0000259" key="7">
    <source>
        <dbReference type="PROSITE" id="PS51005"/>
    </source>
</evidence>
<evidence type="ECO:0000256" key="2">
    <source>
        <dbReference type="ARBA" id="ARBA00023015"/>
    </source>
</evidence>
<proteinExistence type="predicted"/>
<dbReference type="Gene3D" id="2.170.150.80">
    <property type="entry name" value="NAC domain"/>
    <property type="match status" value="1"/>
</dbReference>